<dbReference type="GO" id="GO:0030246">
    <property type="term" value="F:carbohydrate binding"/>
    <property type="evidence" value="ECO:0007669"/>
    <property type="project" value="InterPro"/>
</dbReference>
<dbReference type="SUPFAM" id="SSF49452">
    <property type="entry name" value="Starch-binding domain-like"/>
    <property type="match status" value="1"/>
</dbReference>
<dbReference type="Gene3D" id="2.60.40.1120">
    <property type="entry name" value="Carboxypeptidase-like, regulatory domain"/>
    <property type="match status" value="1"/>
</dbReference>
<gene>
    <name evidence="1" type="ORF">SAMN05421819_2896</name>
</gene>
<dbReference type="EMBL" id="FNVA01000005">
    <property type="protein sequence ID" value="SEG43072.1"/>
    <property type="molecule type" value="Genomic_DNA"/>
</dbReference>
<organism evidence="1 2">
    <name type="scientific">Bryocella elongata</name>
    <dbReference type="NCBI Taxonomy" id="863522"/>
    <lineage>
        <taxon>Bacteria</taxon>
        <taxon>Pseudomonadati</taxon>
        <taxon>Acidobacteriota</taxon>
        <taxon>Terriglobia</taxon>
        <taxon>Terriglobales</taxon>
        <taxon>Acidobacteriaceae</taxon>
        <taxon>Bryocella</taxon>
    </lineage>
</organism>
<dbReference type="AlphaFoldDB" id="A0A1H6A3Y5"/>
<protein>
    <submittedName>
        <fullName evidence="1">Carboxypeptidase regulatory-like domain-containing protein</fullName>
    </submittedName>
</protein>
<name>A0A1H6A3Y5_9BACT</name>
<sequence>MLLSLAWFDGACGCSQQTLAAEGSAVVSGIITDSQSAAIAGAKVRLLSADGPSREQQTNGDGRYAFTNVPAGTYSLRASAAGFGDGSLNGFVVEAGNRELPPLALQASTHDSVDAISQRQMAEIQVQEEEHQRLLGVLPNYFVTYDWNAQPLAARQKFELAWKTSIDPVSHLVNLGFAGVGQATNSMSGYGSGPASFGKRFGAIEGDFAVQTLVGGALLPTLLRQDPRYFYKGTGSVMSRALYALSTAVIARGDNGKWQPSYSGIGGDMAAAAISNLYYPVGSRHSAPLTITNGLLQAGLDGVSNLVQEFVLNHVTTGRKHSDR</sequence>
<proteinExistence type="predicted"/>
<reference evidence="1 2" key="1">
    <citation type="submission" date="2016-10" db="EMBL/GenBank/DDBJ databases">
        <authorList>
            <person name="de Groot N.N."/>
        </authorList>
    </citation>
    <scope>NUCLEOTIDE SEQUENCE [LARGE SCALE GENOMIC DNA]</scope>
    <source>
        <strain evidence="1 2">DSM 22489</strain>
    </source>
</reference>
<evidence type="ECO:0000313" key="2">
    <source>
        <dbReference type="Proteomes" id="UP000236728"/>
    </source>
</evidence>
<keyword evidence="1" id="KW-0378">Hydrolase</keyword>
<dbReference type="GO" id="GO:0004180">
    <property type="term" value="F:carboxypeptidase activity"/>
    <property type="evidence" value="ECO:0007669"/>
    <property type="project" value="UniProtKB-KW"/>
</dbReference>
<dbReference type="Proteomes" id="UP000236728">
    <property type="component" value="Unassembled WGS sequence"/>
</dbReference>
<keyword evidence="1" id="KW-0645">Protease</keyword>
<dbReference type="Pfam" id="PF13620">
    <property type="entry name" value="CarboxypepD_reg"/>
    <property type="match status" value="1"/>
</dbReference>
<accession>A0A1H6A3Y5</accession>
<evidence type="ECO:0000313" key="1">
    <source>
        <dbReference type="EMBL" id="SEG43072.1"/>
    </source>
</evidence>
<keyword evidence="1" id="KW-0121">Carboxypeptidase</keyword>
<dbReference type="InterPro" id="IPR013784">
    <property type="entry name" value="Carb-bd-like_fold"/>
</dbReference>
<keyword evidence="2" id="KW-1185">Reference proteome</keyword>